<reference evidence="2 3" key="1">
    <citation type="journal article" date="2009" name="Proc. Natl. Acad. Sci. U.S.A.">
        <title>Biogeography of the Sulfolobus islandicus pan-genome.</title>
        <authorList>
            <person name="Reno M.L."/>
            <person name="Held N.L."/>
            <person name="Fields C.J."/>
            <person name="Burke P.V."/>
            <person name="Whitaker R.J."/>
        </authorList>
    </citation>
    <scope>NUCLEOTIDE SEQUENCE [LARGE SCALE GENOMIC DNA]</scope>
    <source>
        <strain evidence="3">L.S.2.15 / Lassen #1</strain>
    </source>
</reference>
<keyword evidence="1" id="KW-0472">Membrane</keyword>
<protein>
    <submittedName>
        <fullName evidence="2">Uncharacterized protein</fullName>
    </submittedName>
</protein>
<evidence type="ECO:0000313" key="3">
    <source>
        <dbReference type="Proteomes" id="UP000001747"/>
    </source>
</evidence>
<keyword evidence="1" id="KW-0812">Transmembrane</keyword>
<dbReference type="RefSeq" id="WP_012713414.1">
    <property type="nucleotide sequence ID" value="NC_012589.1"/>
</dbReference>
<evidence type="ECO:0000256" key="1">
    <source>
        <dbReference type="SAM" id="Phobius"/>
    </source>
</evidence>
<keyword evidence="1" id="KW-1133">Transmembrane helix</keyword>
<accession>C3MNT3</accession>
<name>C3MNT3_SACI2</name>
<gene>
    <name evidence="2" type="ordered locus">LS215_1011</name>
</gene>
<dbReference type="EMBL" id="CP001399">
    <property type="protein sequence ID" value="ACP35046.1"/>
    <property type="molecule type" value="Genomic_DNA"/>
</dbReference>
<dbReference type="KEGG" id="sis:LS215_1011"/>
<proteinExistence type="predicted"/>
<feature type="transmembrane region" description="Helical" evidence="1">
    <location>
        <begin position="21"/>
        <end position="47"/>
    </location>
</feature>
<organism evidence="2 3">
    <name type="scientific">Saccharolobus islandicus (strain L.S.2.15 / Lassen #1)</name>
    <name type="common">Sulfolobus islandicus</name>
    <dbReference type="NCBI Taxonomy" id="429572"/>
    <lineage>
        <taxon>Archaea</taxon>
        <taxon>Thermoproteota</taxon>
        <taxon>Thermoprotei</taxon>
        <taxon>Sulfolobales</taxon>
        <taxon>Sulfolobaceae</taxon>
        <taxon>Saccharolobus</taxon>
    </lineage>
</organism>
<dbReference type="GeneID" id="7797515"/>
<evidence type="ECO:0000313" key="2">
    <source>
        <dbReference type="EMBL" id="ACP35046.1"/>
    </source>
</evidence>
<dbReference type="AlphaFoldDB" id="C3MNT3"/>
<dbReference type="HOGENOM" id="CLU_1109539_0_0_2"/>
<sequence length="252" mass="26573">MYTRFKNIKNLRKISESVNTKLIAAISIATALATLLVYQAFVVGFVVSNQTTGSVVRINAENALLQIDPIEFTTVSGNGGLSITLPPIAPGTADYAAEIDPGASNPPVMYSAAYLFAIAEVQFNYPGNNNAQAALFASLEDVQANNLPITILVLANPSNNLLQKLTNFPNNEIQIQVVSPGKVNINGQQFWVLATYGLPSNIASQIGTTSVTIGSEGAGANIYFLILLGSSGTLPPQGVTFSAALNLYGYQS</sequence>
<dbReference type="OrthoDB" id="37153at2157"/>
<dbReference type="Proteomes" id="UP000001747">
    <property type="component" value="Chromosome"/>
</dbReference>